<evidence type="ECO:0000313" key="3">
    <source>
        <dbReference type="EMBL" id="MDI3385328.1"/>
    </source>
</evidence>
<protein>
    <submittedName>
        <fullName evidence="3">Uncharacterized protein</fullName>
    </submittedName>
</protein>
<evidence type="ECO:0000313" key="4">
    <source>
        <dbReference type="Proteomes" id="UP001224661"/>
    </source>
</evidence>
<feature type="transmembrane region" description="Helical" evidence="2">
    <location>
        <begin position="53"/>
        <end position="72"/>
    </location>
</feature>
<sequence length="103" mass="11087">MSQKTRAQDPSTPASGERRQGPIPQSELAVWIVAILGSWFILVFSLLQHRHQWLTGVNVIAVHLGLFTLLNAGRLGRPGLARAARIVPAVTLAASVAALAFVR</sequence>
<evidence type="ECO:0000256" key="2">
    <source>
        <dbReference type="SAM" id="Phobius"/>
    </source>
</evidence>
<dbReference type="Proteomes" id="UP001224661">
    <property type="component" value="Unassembled WGS sequence"/>
</dbReference>
<dbReference type="EMBL" id="JASCIR010000002">
    <property type="protein sequence ID" value="MDI3385328.1"/>
    <property type="molecule type" value="Genomic_DNA"/>
</dbReference>
<feature type="region of interest" description="Disordered" evidence="1">
    <location>
        <begin position="1"/>
        <end position="21"/>
    </location>
</feature>
<accession>A0ABT6RNJ3</accession>
<feature type="transmembrane region" description="Helical" evidence="2">
    <location>
        <begin position="28"/>
        <end position="47"/>
    </location>
</feature>
<dbReference type="RefSeq" id="WP_282510325.1">
    <property type="nucleotide sequence ID" value="NZ_JASCIR010000002.1"/>
</dbReference>
<keyword evidence="2" id="KW-1133">Transmembrane helix</keyword>
<comment type="caution">
    <text evidence="3">The sequence shown here is derived from an EMBL/GenBank/DDBJ whole genome shotgun (WGS) entry which is preliminary data.</text>
</comment>
<reference evidence="3 4" key="1">
    <citation type="submission" date="2023-05" db="EMBL/GenBank/DDBJ databases">
        <title>Draft genome sequence of Streptomyces sp. B-S-A8 isolated from a cave soil in Thailand.</title>
        <authorList>
            <person name="Chamroensaksri N."/>
            <person name="Muangham S."/>
        </authorList>
    </citation>
    <scope>NUCLEOTIDE SEQUENCE [LARGE SCALE GENOMIC DNA]</scope>
    <source>
        <strain evidence="3 4">B-S-A8</strain>
    </source>
</reference>
<evidence type="ECO:0000256" key="1">
    <source>
        <dbReference type="SAM" id="MobiDB-lite"/>
    </source>
</evidence>
<keyword evidence="2" id="KW-0812">Transmembrane</keyword>
<organism evidence="3 4">
    <name type="scientific">Streptomyces solicavernae</name>
    <dbReference type="NCBI Taxonomy" id="3043614"/>
    <lineage>
        <taxon>Bacteria</taxon>
        <taxon>Bacillati</taxon>
        <taxon>Actinomycetota</taxon>
        <taxon>Actinomycetes</taxon>
        <taxon>Kitasatosporales</taxon>
        <taxon>Streptomycetaceae</taxon>
        <taxon>Streptomyces</taxon>
    </lineage>
</organism>
<proteinExistence type="predicted"/>
<name>A0ABT6RNJ3_9ACTN</name>
<gene>
    <name evidence="3" type="ORF">QIS99_03725</name>
</gene>
<keyword evidence="4" id="KW-1185">Reference proteome</keyword>
<feature type="compositionally biased region" description="Polar residues" evidence="1">
    <location>
        <begin position="1"/>
        <end position="14"/>
    </location>
</feature>
<keyword evidence="2" id="KW-0472">Membrane</keyword>
<feature type="transmembrane region" description="Helical" evidence="2">
    <location>
        <begin position="84"/>
        <end position="102"/>
    </location>
</feature>